<dbReference type="SMART" id="SM00044">
    <property type="entry name" value="CYCc"/>
    <property type="match status" value="1"/>
</dbReference>
<dbReference type="InterPro" id="IPR001054">
    <property type="entry name" value="A/G_cyclase"/>
</dbReference>
<feature type="domain" description="Guanylate cyclase" evidence="1">
    <location>
        <begin position="112"/>
        <end position="226"/>
    </location>
</feature>
<reference evidence="2" key="1">
    <citation type="submission" date="2022-01" db="EMBL/GenBank/DDBJ databases">
        <authorList>
            <person name="Jo J.-H."/>
            <person name="Im W.-T."/>
        </authorList>
    </citation>
    <scope>NUCLEOTIDE SEQUENCE</scope>
    <source>
        <strain evidence="2">G124</strain>
    </source>
</reference>
<dbReference type="EMBL" id="JAKFGM010000001">
    <property type="protein sequence ID" value="MCF2513675.1"/>
    <property type="molecule type" value="Genomic_DNA"/>
</dbReference>
<dbReference type="PANTHER" id="PTHR43081">
    <property type="entry name" value="ADENYLATE CYCLASE, TERMINAL-DIFFERENTIATION SPECIFIC-RELATED"/>
    <property type="match status" value="1"/>
</dbReference>
<protein>
    <submittedName>
        <fullName evidence="2">DUF4242 domain-containing protein</fullName>
    </submittedName>
</protein>
<dbReference type="CDD" id="cd07302">
    <property type="entry name" value="CHD"/>
    <property type="match status" value="1"/>
</dbReference>
<dbReference type="AlphaFoldDB" id="A0A9X1QHT4"/>
<dbReference type="InterPro" id="IPR050697">
    <property type="entry name" value="Adenylyl/Guanylyl_Cyclase_3/4"/>
</dbReference>
<evidence type="ECO:0000313" key="2">
    <source>
        <dbReference type="EMBL" id="MCF2513675.1"/>
    </source>
</evidence>
<name>A0A9X1QHT4_9SPHN</name>
<dbReference type="GO" id="GO:0004016">
    <property type="term" value="F:adenylate cyclase activity"/>
    <property type="evidence" value="ECO:0007669"/>
    <property type="project" value="UniProtKB-ARBA"/>
</dbReference>
<dbReference type="RefSeq" id="WP_235066177.1">
    <property type="nucleotide sequence ID" value="NZ_JAKFGM010000001.1"/>
</dbReference>
<comment type="caution">
    <text evidence="2">The sequence shown here is derived from an EMBL/GenBank/DDBJ whole genome shotgun (WGS) entry which is preliminary data.</text>
</comment>
<accession>A0A9X1QHT4</accession>
<dbReference type="InterPro" id="IPR029787">
    <property type="entry name" value="Nucleotide_cyclase"/>
</dbReference>
<evidence type="ECO:0000259" key="1">
    <source>
        <dbReference type="PROSITE" id="PS50125"/>
    </source>
</evidence>
<dbReference type="Pfam" id="PF00211">
    <property type="entry name" value="Guanylate_cyc"/>
    <property type="match status" value="1"/>
</dbReference>
<dbReference type="Gene3D" id="3.30.70.3090">
    <property type="entry name" value="ORF SCO4226, nickel-binding ferredoxin-like monomer"/>
    <property type="match status" value="1"/>
</dbReference>
<dbReference type="GO" id="GO:0006171">
    <property type="term" value="P:cAMP biosynthetic process"/>
    <property type="evidence" value="ECO:0007669"/>
    <property type="project" value="TreeGrafter"/>
</dbReference>
<dbReference type="GO" id="GO:0035556">
    <property type="term" value="P:intracellular signal transduction"/>
    <property type="evidence" value="ECO:0007669"/>
    <property type="project" value="InterPro"/>
</dbReference>
<dbReference type="Proteomes" id="UP001139410">
    <property type="component" value="Unassembled WGS sequence"/>
</dbReference>
<sequence length="275" mass="29486">MPLYMDIHTVDGATAQDIAKAHLADMDVQANHDVEYLKYWFNQDCGKLFCLVEAPSAEAAHCVHREAHGFVAEKLIEVDPDLIEGFMGTAEINEAGAAVEPESGKRDPGVRTVMFTDVVGSTDHASQFGDVAAMDLLHVHNRIVREALSSNRGREVKHTGDGIMAAFNSASCAVRCACQIQAGFKEHNGENDGYDVNVRIGISAGEPVEDNDDLFGSTVQLAARLCASAEPGQVLVSSVIADLCLGKGLQFADAGHRELKGFLTPVHTHAVEITC</sequence>
<keyword evidence="3" id="KW-1185">Reference proteome</keyword>
<gene>
    <name evidence="2" type="ORF">LVY65_01150</name>
</gene>
<dbReference type="InterPro" id="IPR042557">
    <property type="entry name" value="SCO4226"/>
</dbReference>
<dbReference type="InterPro" id="IPR025336">
    <property type="entry name" value="SCO4226-like"/>
</dbReference>
<dbReference type="PANTHER" id="PTHR43081:SF19">
    <property type="entry name" value="PH-SENSITIVE ADENYLATE CYCLASE RV1264"/>
    <property type="match status" value="1"/>
</dbReference>
<proteinExistence type="predicted"/>
<evidence type="ECO:0000313" key="3">
    <source>
        <dbReference type="Proteomes" id="UP001139410"/>
    </source>
</evidence>
<dbReference type="Pfam" id="PF14026">
    <property type="entry name" value="SCO4226-like"/>
    <property type="match status" value="1"/>
</dbReference>
<dbReference type="PROSITE" id="PS50125">
    <property type="entry name" value="GUANYLATE_CYCLASE_2"/>
    <property type="match status" value="1"/>
</dbReference>
<organism evidence="2 3">
    <name type="scientific">Sphingomonas cremea</name>
    <dbReference type="NCBI Taxonomy" id="2904799"/>
    <lineage>
        <taxon>Bacteria</taxon>
        <taxon>Pseudomonadati</taxon>
        <taxon>Pseudomonadota</taxon>
        <taxon>Alphaproteobacteria</taxon>
        <taxon>Sphingomonadales</taxon>
        <taxon>Sphingomonadaceae</taxon>
        <taxon>Sphingomonas</taxon>
    </lineage>
</organism>
<dbReference type="Gene3D" id="3.30.70.1230">
    <property type="entry name" value="Nucleotide cyclase"/>
    <property type="match status" value="1"/>
</dbReference>
<dbReference type="SUPFAM" id="SSF55073">
    <property type="entry name" value="Nucleotide cyclase"/>
    <property type="match status" value="1"/>
</dbReference>